<dbReference type="EMBL" id="AM920431">
    <property type="protein sequence ID" value="CAP94164.1"/>
    <property type="molecule type" value="Genomic_DNA"/>
</dbReference>
<evidence type="ECO:0000256" key="1">
    <source>
        <dbReference type="SAM" id="MobiDB-lite"/>
    </source>
</evidence>
<keyword evidence="3" id="KW-1185">Reference proteome</keyword>
<name>B6HA40_PENRW</name>
<sequence length="106" mass="11340">MTDYCHLPAESLWVKTNARTINGSALNTQNVSDEVKGQGLDQDVGDDQANKQKDQSSVAAGPKALVVKTKETGVVIAQHSPGGINLGKTKAYQELLRKGGETPEEY</sequence>
<dbReference type="AlphaFoldDB" id="B6HA40"/>
<accession>B6HA40</accession>
<evidence type="ECO:0000313" key="2">
    <source>
        <dbReference type="EMBL" id="CAP94164.1"/>
    </source>
</evidence>
<gene>
    <name evidence="2" type="ORF">Pc16g14940</name>
    <name evidence="2" type="ORF">PCH_Pc16g14940</name>
</gene>
<evidence type="ECO:0000313" key="3">
    <source>
        <dbReference type="Proteomes" id="UP000000724"/>
    </source>
</evidence>
<dbReference type="OMA" id="MSGYKFA"/>
<reference evidence="2 3" key="1">
    <citation type="journal article" date="2008" name="Nat. Biotechnol.">
        <title>Genome sequencing and analysis of the filamentous fungus Penicillium chrysogenum.</title>
        <authorList>
            <person name="van den Berg M.A."/>
            <person name="Albang R."/>
            <person name="Albermann K."/>
            <person name="Badger J.H."/>
            <person name="Daran J.-M."/>
            <person name="Driessen A.J.M."/>
            <person name="Garcia-Estrada C."/>
            <person name="Fedorova N.D."/>
            <person name="Harris D.M."/>
            <person name="Heijne W.H.M."/>
            <person name="Joardar V.S."/>
            <person name="Kiel J.A.K.W."/>
            <person name="Kovalchuk A."/>
            <person name="Martin J.F."/>
            <person name="Nierman W.C."/>
            <person name="Nijland J.G."/>
            <person name="Pronk J.T."/>
            <person name="Roubos J.A."/>
            <person name="van der Klei I.J."/>
            <person name="van Peij N.N.M.E."/>
            <person name="Veenhuis M."/>
            <person name="von Doehren H."/>
            <person name="Wagner C."/>
            <person name="Wortman J.R."/>
            <person name="Bovenberg R.A.L."/>
        </authorList>
    </citation>
    <scope>NUCLEOTIDE SEQUENCE [LARGE SCALE GENOMIC DNA]</scope>
    <source>
        <strain evidence="3">ATCC 28089 / DSM 1075 / NRRL 1951 / Wisconsin 54-1255</strain>
    </source>
</reference>
<protein>
    <submittedName>
        <fullName evidence="2">Uncharacterized protein</fullName>
    </submittedName>
</protein>
<proteinExistence type="predicted"/>
<feature type="region of interest" description="Disordered" evidence="1">
    <location>
        <begin position="25"/>
        <end position="62"/>
    </location>
</feature>
<dbReference type="VEuPathDB" id="FungiDB:PCH_Pc16g14940"/>
<organism evidence="2 3">
    <name type="scientific">Penicillium rubens (strain ATCC 28089 / DSM 1075 / NRRL 1951 / Wisconsin 54-1255)</name>
    <name type="common">Penicillium chrysogenum</name>
    <dbReference type="NCBI Taxonomy" id="500485"/>
    <lineage>
        <taxon>Eukaryota</taxon>
        <taxon>Fungi</taxon>
        <taxon>Dikarya</taxon>
        <taxon>Ascomycota</taxon>
        <taxon>Pezizomycotina</taxon>
        <taxon>Eurotiomycetes</taxon>
        <taxon>Eurotiomycetidae</taxon>
        <taxon>Eurotiales</taxon>
        <taxon>Aspergillaceae</taxon>
        <taxon>Penicillium</taxon>
        <taxon>Penicillium chrysogenum species complex</taxon>
    </lineage>
</organism>
<dbReference type="Proteomes" id="UP000000724">
    <property type="component" value="Contig Pc00c16"/>
</dbReference>
<dbReference type="OrthoDB" id="5419162at2759"/>
<dbReference type="HOGENOM" id="CLU_2224091_0_0_1"/>